<evidence type="ECO:0000256" key="3">
    <source>
        <dbReference type="ARBA" id="ARBA00022452"/>
    </source>
</evidence>
<reference evidence="16 17" key="1">
    <citation type="submission" date="2018-04" db="EMBL/GenBank/DDBJ databases">
        <title>Genomic Encyclopedia of Type Strains, Phase III (KMG-III): the genomes of soil and plant-associated and newly described type strains.</title>
        <authorList>
            <person name="Whitman W."/>
        </authorList>
    </citation>
    <scope>NUCLEOTIDE SEQUENCE [LARGE SCALE GENOMIC DNA]</scope>
    <source>
        <strain evidence="16 17">MA-olki</strain>
    </source>
</reference>
<dbReference type="Pfam" id="PF00593">
    <property type="entry name" value="TonB_dep_Rec_b-barrel"/>
    <property type="match status" value="1"/>
</dbReference>
<dbReference type="GO" id="GO:0006826">
    <property type="term" value="P:iron ion transport"/>
    <property type="evidence" value="ECO:0007669"/>
    <property type="project" value="UniProtKB-KW"/>
</dbReference>
<dbReference type="EMBL" id="QAYE01000002">
    <property type="protein sequence ID" value="PTW48086.1"/>
    <property type="molecule type" value="Genomic_DNA"/>
</dbReference>
<evidence type="ECO:0000256" key="2">
    <source>
        <dbReference type="ARBA" id="ARBA00022448"/>
    </source>
</evidence>
<dbReference type="InterPro" id="IPR036942">
    <property type="entry name" value="Beta-barrel_TonB_sf"/>
</dbReference>
<keyword evidence="8 12" id="KW-0798">TonB box</keyword>
<dbReference type="InterPro" id="IPR000531">
    <property type="entry name" value="Beta-barrel_TonB"/>
</dbReference>
<evidence type="ECO:0000256" key="9">
    <source>
        <dbReference type="ARBA" id="ARBA00023136"/>
    </source>
</evidence>
<evidence type="ECO:0000313" key="17">
    <source>
        <dbReference type="Proteomes" id="UP000244013"/>
    </source>
</evidence>
<proteinExistence type="inferred from homology"/>
<evidence type="ECO:0000256" key="10">
    <source>
        <dbReference type="ARBA" id="ARBA00023237"/>
    </source>
</evidence>
<dbReference type="InterPro" id="IPR039426">
    <property type="entry name" value="TonB-dep_rcpt-like"/>
</dbReference>
<keyword evidence="2 11" id="KW-0813">Transport</keyword>
<feature type="domain" description="TonB-dependent receptor plug" evidence="15">
    <location>
        <begin position="60"/>
        <end position="166"/>
    </location>
</feature>
<dbReference type="SUPFAM" id="SSF56935">
    <property type="entry name" value="Porins"/>
    <property type="match status" value="1"/>
</dbReference>
<evidence type="ECO:0000256" key="1">
    <source>
        <dbReference type="ARBA" id="ARBA00004571"/>
    </source>
</evidence>
<dbReference type="Pfam" id="PF07715">
    <property type="entry name" value="Plug"/>
    <property type="match status" value="1"/>
</dbReference>
<evidence type="ECO:0000256" key="4">
    <source>
        <dbReference type="ARBA" id="ARBA00022496"/>
    </source>
</evidence>
<evidence type="ECO:0000313" key="16">
    <source>
        <dbReference type="EMBL" id="PTW48086.1"/>
    </source>
</evidence>
<dbReference type="GeneID" id="91005211"/>
<evidence type="ECO:0000256" key="12">
    <source>
        <dbReference type="RuleBase" id="RU003357"/>
    </source>
</evidence>
<sequence>MRFKTLLAAGCAAAAFTTVPAFAQDAAVSATQGAADTAKTATPVSSDDIVVTARQRQESLKDVPIAVTAITGDRLKELQVNTVKDIASYTPGLNINSDSVGRAFVSIRGIGTTLIDTVQPGVGIFIDGVYQPNTSYLNSPIVDVARIEVLRGPQGTLFGNNTLGGAINVITRQPGNEWEGRFDAAVAGTDNYASVSGSVSGPIVRDLLQFRIGASYHEQDGFMRNTLTVGDMNPLKQQSIGGTLRFTPADWAVFTVNGNYDQAAGGSTSYIHVAGPTDYRLDGATNVLNRAVIDYYGANVKGEFDVASLKTKITAIGAYNQKDLSTTGDGDYSVVDLLRASGTSTLKTKTAELRFDTQWSDAFSTLIGLYGNRYTQTSDQLTTIDFRALLGPTFPAPASTTPSSTYVRNDTRAIFATAFLKMGTLDLAVGGRYDHQKLVASQVNGTTPYSAPDYKKDQFQPRVTLTQHWTPAVMSYASVAKGIRGGGQNGPGTRPQDATYKGDNVWTYELGTKFDAFDRRLTINADVFYNDYKDFIGQNSLAPSETGGFVAINLNTGTVESYGAEVEAHLRVTNQWRIDAGASYLHARITDDSQYFATTGVHVSSDRIIFTPDYNFNFNTTYTVPVGENAVLLDAGIFGKGSRIGSSLDPNVAPKLSAYAITNASLGFRFSSGLTITAFGTNLFNTKFIESYIDKSALVRAGLAPLAANLAIQGDRRRYGVRASFRF</sequence>
<evidence type="ECO:0000256" key="11">
    <source>
        <dbReference type="PROSITE-ProRule" id="PRU01360"/>
    </source>
</evidence>
<keyword evidence="7" id="KW-0406">Ion transport</keyword>
<evidence type="ECO:0000259" key="14">
    <source>
        <dbReference type="Pfam" id="PF00593"/>
    </source>
</evidence>
<gene>
    <name evidence="16" type="ORF">C8J25_102175</name>
</gene>
<comment type="caution">
    <text evidence="16">The sequence shown here is derived from an EMBL/GenBank/DDBJ whole genome shotgun (WGS) entry which is preliminary data.</text>
</comment>
<keyword evidence="10 11" id="KW-0998">Cell outer membrane</keyword>
<organism evidence="16 17">
    <name type="scientific">Sphingomonas faeni</name>
    <dbReference type="NCBI Taxonomy" id="185950"/>
    <lineage>
        <taxon>Bacteria</taxon>
        <taxon>Pseudomonadati</taxon>
        <taxon>Pseudomonadota</taxon>
        <taxon>Alphaproteobacteria</taxon>
        <taxon>Sphingomonadales</taxon>
        <taxon>Sphingomonadaceae</taxon>
        <taxon>Sphingomonas</taxon>
    </lineage>
</organism>
<protein>
    <submittedName>
        <fullName evidence="16">Iron complex outermembrane receptor protein</fullName>
    </submittedName>
</protein>
<name>A0A2T5U998_9SPHN</name>
<evidence type="ECO:0000256" key="8">
    <source>
        <dbReference type="ARBA" id="ARBA00023077"/>
    </source>
</evidence>
<keyword evidence="16" id="KW-0675">Receptor</keyword>
<feature type="domain" description="TonB-dependent receptor-like beta-barrel" evidence="14">
    <location>
        <begin position="251"/>
        <end position="683"/>
    </location>
</feature>
<evidence type="ECO:0000256" key="5">
    <source>
        <dbReference type="ARBA" id="ARBA00022692"/>
    </source>
</evidence>
<dbReference type="RefSeq" id="WP_107953059.1">
    <property type="nucleotide sequence ID" value="NZ_QAYE01000002.1"/>
</dbReference>
<dbReference type="Proteomes" id="UP000244013">
    <property type="component" value="Unassembled WGS sequence"/>
</dbReference>
<keyword evidence="9 11" id="KW-0472">Membrane</keyword>
<dbReference type="PANTHER" id="PTHR32552:SF81">
    <property type="entry name" value="TONB-DEPENDENT OUTER MEMBRANE RECEPTOR"/>
    <property type="match status" value="1"/>
</dbReference>
<dbReference type="GO" id="GO:0009279">
    <property type="term" value="C:cell outer membrane"/>
    <property type="evidence" value="ECO:0007669"/>
    <property type="project" value="UniProtKB-SubCell"/>
</dbReference>
<evidence type="ECO:0000256" key="7">
    <source>
        <dbReference type="ARBA" id="ARBA00023065"/>
    </source>
</evidence>
<feature type="chain" id="PRO_5015657112" evidence="13">
    <location>
        <begin position="24"/>
        <end position="727"/>
    </location>
</feature>
<keyword evidence="3 11" id="KW-1134">Transmembrane beta strand</keyword>
<dbReference type="PROSITE" id="PS52016">
    <property type="entry name" value="TONB_DEPENDENT_REC_3"/>
    <property type="match status" value="1"/>
</dbReference>
<evidence type="ECO:0000256" key="6">
    <source>
        <dbReference type="ARBA" id="ARBA00023004"/>
    </source>
</evidence>
<comment type="subcellular location">
    <subcellularLocation>
        <location evidence="1 11">Cell outer membrane</location>
        <topology evidence="1 11">Multi-pass membrane protein</topology>
    </subcellularLocation>
</comment>
<keyword evidence="13" id="KW-0732">Signal</keyword>
<keyword evidence="6" id="KW-0408">Iron</keyword>
<comment type="similarity">
    <text evidence="11 12">Belongs to the TonB-dependent receptor family.</text>
</comment>
<evidence type="ECO:0000259" key="15">
    <source>
        <dbReference type="Pfam" id="PF07715"/>
    </source>
</evidence>
<dbReference type="AlphaFoldDB" id="A0A2T5U998"/>
<dbReference type="InterPro" id="IPR012910">
    <property type="entry name" value="Plug_dom"/>
</dbReference>
<dbReference type="CDD" id="cd01347">
    <property type="entry name" value="ligand_gated_channel"/>
    <property type="match status" value="1"/>
</dbReference>
<keyword evidence="4" id="KW-0410">Iron transport</keyword>
<dbReference type="PANTHER" id="PTHR32552">
    <property type="entry name" value="FERRICHROME IRON RECEPTOR-RELATED"/>
    <property type="match status" value="1"/>
</dbReference>
<keyword evidence="5 11" id="KW-0812">Transmembrane</keyword>
<dbReference type="OrthoDB" id="9760333at2"/>
<accession>A0A2T5U998</accession>
<evidence type="ECO:0000256" key="13">
    <source>
        <dbReference type="SAM" id="SignalP"/>
    </source>
</evidence>
<feature type="signal peptide" evidence="13">
    <location>
        <begin position="1"/>
        <end position="23"/>
    </location>
</feature>
<dbReference type="Gene3D" id="2.40.170.20">
    <property type="entry name" value="TonB-dependent receptor, beta-barrel domain"/>
    <property type="match status" value="1"/>
</dbReference>